<keyword evidence="4" id="KW-1185">Reference proteome</keyword>
<keyword evidence="2" id="KW-0812">Transmembrane</keyword>
<feature type="region of interest" description="Disordered" evidence="1">
    <location>
        <begin position="1"/>
        <end position="36"/>
    </location>
</feature>
<keyword evidence="2" id="KW-1133">Transmembrane helix</keyword>
<accession>A0A839HUE7</accession>
<dbReference type="AlphaFoldDB" id="A0A839HUE7"/>
<dbReference type="Proteomes" id="UP000586093">
    <property type="component" value="Unassembled WGS sequence"/>
</dbReference>
<evidence type="ECO:0000313" key="3">
    <source>
        <dbReference type="EMBL" id="MBB1163151.1"/>
    </source>
</evidence>
<proteinExistence type="predicted"/>
<sequence>MSTDPREITRQLLRPKGFPGSPPPPRTHPAKTRRAGSRLSRSILLFCGLCCIAGLAALNGFQRRPETPTLAPEAAHPGRALRPGSQGAQTVTPPDAQPSSGVAVRRMEDLLNDTPDGTWRVARLAEHPAILVIEFPDLLTQGAALNRLAALIEKRGTPRDRVLTPEELALLMQKTGDSAATFYQGHDYAGSSVIRFFAQIARQGLPLNPDEERLRTTLQNAGLLDSRARAASTDEAQAPSQALIAFTAVQADDPATLADEEVDARRRETVLRHELSHGFFFTHKGYQKQVIGFWRDVLNESQRRAFRIFLGDLEYDTSDETLMANETQAFLMHTPDPRVFSGSHLGWPEHHLHDLRAKFRQHVPALQIFSAW</sequence>
<keyword evidence="2" id="KW-0472">Membrane</keyword>
<reference evidence="3 4" key="1">
    <citation type="submission" date="2020-08" db="EMBL/GenBank/DDBJ databases">
        <title>Aquariorum lacteus gen. nov., sp. nov., a new member of the family Comamonadaceae, isolated from freshwater aquarium.</title>
        <authorList>
            <person name="Chun S.-J."/>
        </authorList>
    </citation>
    <scope>NUCLEOTIDE SEQUENCE [LARGE SCALE GENOMIC DNA]</scope>
    <source>
        <strain evidence="3 4">SJAQ100</strain>
    </source>
</reference>
<feature type="region of interest" description="Disordered" evidence="1">
    <location>
        <begin position="67"/>
        <end position="101"/>
    </location>
</feature>
<feature type="transmembrane region" description="Helical" evidence="2">
    <location>
        <begin position="43"/>
        <end position="61"/>
    </location>
</feature>
<protein>
    <submittedName>
        <fullName evidence="3">Uncharacterized protein</fullName>
    </submittedName>
</protein>
<name>A0A839HUE7_9BURK</name>
<gene>
    <name evidence="3" type="ORF">H4F90_14350</name>
</gene>
<feature type="compositionally biased region" description="Polar residues" evidence="1">
    <location>
        <begin position="86"/>
        <end position="100"/>
    </location>
</feature>
<evidence type="ECO:0000256" key="2">
    <source>
        <dbReference type="SAM" id="Phobius"/>
    </source>
</evidence>
<dbReference type="EMBL" id="JACIVI010000007">
    <property type="protein sequence ID" value="MBB1163151.1"/>
    <property type="molecule type" value="Genomic_DNA"/>
</dbReference>
<evidence type="ECO:0000256" key="1">
    <source>
        <dbReference type="SAM" id="MobiDB-lite"/>
    </source>
</evidence>
<comment type="caution">
    <text evidence="3">The sequence shown here is derived from an EMBL/GenBank/DDBJ whole genome shotgun (WGS) entry which is preliminary data.</text>
</comment>
<evidence type="ECO:0000313" key="4">
    <source>
        <dbReference type="Proteomes" id="UP000586093"/>
    </source>
</evidence>
<organism evidence="3 4">
    <name type="scientific">Aquariibacter albus</name>
    <dbReference type="NCBI Taxonomy" id="2759899"/>
    <lineage>
        <taxon>Bacteria</taxon>
        <taxon>Pseudomonadati</taxon>
        <taxon>Pseudomonadota</taxon>
        <taxon>Betaproteobacteria</taxon>
        <taxon>Burkholderiales</taxon>
        <taxon>Sphaerotilaceae</taxon>
        <taxon>Aquariibacter</taxon>
    </lineage>
</organism>